<feature type="domain" description="Cysteine-rich" evidence="1">
    <location>
        <begin position="10"/>
        <end position="91"/>
    </location>
</feature>
<evidence type="ECO:0000259" key="1">
    <source>
        <dbReference type="Pfam" id="PF02754"/>
    </source>
</evidence>
<dbReference type="GO" id="GO:0005829">
    <property type="term" value="C:cytosol"/>
    <property type="evidence" value="ECO:0007669"/>
    <property type="project" value="TreeGrafter"/>
</dbReference>
<dbReference type="Proteomes" id="UP000322981">
    <property type="component" value="Unassembled WGS sequence"/>
</dbReference>
<dbReference type="RefSeq" id="WP_150091951.1">
    <property type="nucleotide sequence ID" value="NZ_JBFUOH010000001.1"/>
</dbReference>
<evidence type="ECO:0000313" key="2">
    <source>
        <dbReference type="EMBL" id="KAA6185814.1"/>
    </source>
</evidence>
<reference evidence="2 3" key="1">
    <citation type="submission" date="2019-09" db="EMBL/GenBank/DDBJ databases">
        <title>Whole-genome sequence of the purple sulfur bacterium Thiohalocapsa marina DSM 19078.</title>
        <authorList>
            <person name="Kyndt J.A."/>
            <person name="Meyer T.E."/>
        </authorList>
    </citation>
    <scope>NUCLEOTIDE SEQUENCE [LARGE SCALE GENOMIC DNA]</scope>
    <source>
        <strain evidence="2 3">DSM 19078</strain>
    </source>
</reference>
<keyword evidence="3" id="KW-1185">Reference proteome</keyword>
<dbReference type="PANTHER" id="PTHR30296">
    <property type="entry name" value="UNCHARACTERIZED PROTEIN YKGE"/>
    <property type="match status" value="1"/>
</dbReference>
<protein>
    <submittedName>
        <fullName evidence="2">(Fe-S)-binding protein</fullName>
    </submittedName>
</protein>
<sequence>MSARNRPDAVMVFGTCLIDLVDPEAGLAAMRLIRREGIRVRFPQAQTCCGQPAYNSGYRADARRVARQQLAALAGDEPVVVPSASCAGMLRHHYPRLFAGTADQALAEALAERVVELCDFLHRVLAVRLVDQGPPVTVALHQSCSARREMAVAPAAAALLRGLSQVTLVEPDHAHECCGFGGTFAVKEPEISAAMALDKAQAVAATGAELLVSQDCGCLVNLAGTAQKAGLGFQAQHIADFLWQRTQP</sequence>
<proteinExistence type="predicted"/>
<dbReference type="EMBL" id="VWXX01000007">
    <property type="protein sequence ID" value="KAA6185814.1"/>
    <property type="molecule type" value="Genomic_DNA"/>
</dbReference>
<dbReference type="GO" id="GO:0016491">
    <property type="term" value="F:oxidoreductase activity"/>
    <property type="evidence" value="ECO:0007669"/>
    <property type="project" value="UniProtKB-ARBA"/>
</dbReference>
<dbReference type="AlphaFoldDB" id="A0A5M8FMV0"/>
<dbReference type="PANTHER" id="PTHR30296:SF0">
    <property type="entry name" value="LACTATE UTILIZATION PROTEIN A"/>
    <property type="match status" value="1"/>
</dbReference>
<accession>A0A5M8FMV0</accession>
<dbReference type="OrthoDB" id="9770306at2"/>
<comment type="caution">
    <text evidence="2">The sequence shown here is derived from an EMBL/GenBank/DDBJ whole genome shotgun (WGS) entry which is preliminary data.</text>
</comment>
<name>A0A5M8FMV0_9GAMM</name>
<gene>
    <name evidence="2" type="ORF">F2Q65_07375</name>
</gene>
<evidence type="ECO:0000313" key="3">
    <source>
        <dbReference type="Proteomes" id="UP000322981"/>
    </source>
</evidence>
<organism evidence="2 3">
    <name type="scientific">Thiohalocapsa marina</name>
    <dbReference type="NCBI Taxonomy" id="424902"/>
    <lineage>
        <taxon>Bacteria</taxon>
        <taxon>Pseudomonadati</taxon>
        <taxon>Pseudomonadota</taxon>
        <taxon>Gammaproteobacteria</taxon>
        <taxon>Chromatiales</taxon>
        <taxon>Chromatiaceae</taxon>
        <taxon>Thiohalocapsa</taxon>
    </lineage>
</organism>
<dbReference type="InterPro" id="IPR004017">
    <property type="entry name" value="Cys_rich_dom"/>
</dbReference>
<feature type="domain" description="Cysteine-rich" evidence="1">
    <location>
        <begin position="138"/>
        <end position="222"/>
    </location>
</feature>
<dbReference type="Pfam" id="PF02754">
    <property type="entry name" value="CCG"/>
    <property type="match status" value="2"/>
</dbReference>